<feature type="transmembrane region" description="Helical" evidence="1">
    <location>
        <begin position="153"/>
        <end position="174"/>
    </location>
</feature>
<dbReference type="GO" id="GO:0016020">
    <property type="term" value="C:membrane"/>
    <property type="evidence" value="ECO:0007669"/>
    <property type="project" value="TreeGrafter"/>
</dbReference>
<protein>
    <submittedName>
        <fullName evidence="3">Acyltransferase</fullName>
    </submittedName>
</protein>
<evidence type="ECO:0000256" key="1">
    <source>
        <dbReference type="SAM" id="Phobius"/>
    </source>
</evidence>
<dbReference type="GO" id="GO:0000271">
    <property type="term" value="P:polysaccharide biosynthetic process"/>
    <property type="evidence" value="ECO:0007669"/>
    <property type="project" value="TreeGrafter"/>
</dbReference>
<feature type="transmembrane region" description="Helical" evidence="1">
    <location>
        <begin position="94"/>
        <end position="112"/>
    </location>
</feature>
<keyword evidence="1" id="KW-1133">Transmembrane helix</keyword>
<feature type="transmembrane region" description="Helical" evidence="1">
    <location>
        <begin position="51"/>
        <end position="74"/>
    </location>
</feature>
<organism evidence="3 4">
    <name type="scientific">Deminuibacter soli</name>
    <dbReference type="NCBI Taxonomy" id="2291815"/>
    <lineage>
        <taxon>Bacteria</taxon>
        <taxon>Pseudomonadati</taxon>
        <taxon>Bacteroidota</taxon>
        <taxon>Chitinophagia</taxon>
        <taxon>Chitinophagales</taxon>
        <taxon>Chitinophagaceae</taxon>
        <taxon>Deminuibacter</taxon>
    </lineage>
</organism>
<evidence type="ECO:0000313" key="4">
    <source>
        <dbReference type="Proteomes" id="UP000261284"/>
    </source>
</evidence>
<feature type="transmembrane region" description="Helical" evidence="1">
    <location>
        <begin position="331"/>
        <end position="353"/>
    </location>
</feature>
<dbReference type="PANTHER" id="PTHR23028">
    <property type="entry name" value="ACETYLTRANSFERASE"/>
    <property type="match status" value="1"/>
</dbReference>
<feature type="transmembrane region" description="Helical" evidence="1">
    <location>
        <begin position="245"/>
        <end position="262"/>
    </location>
</feature>
<dbReference type="InterPro" id="IPR002656">
    <property type="entry name" value="Acyl_transf_3_dom"/>
</dbReference>
<keyword evidence="3" id="KW-0808">Transferase</keyword>
<dbReference type="InterPro" id="IPR050879">
    <property type="entry name" value="Acyltransferase_3"/>
</dbReference>
<dbReference type="OrthoDB" id="290051at2"/>
<dbReference type="EMBL" id="QTJU01000004">
    <property type="protein sequence ID" value="RFM27853.1"/>
    <property type="molecule type" value="Genomic_DNA"/>
</dbReference>
<feature type="transmembrane region" description="Helical" evidence="1">
    <location>
        <begin position="218"/>
        <end position="238"/>
    </location>
</feature>
<feature type="transmembrane region" description="Helical" evidence="1">
    <location>
        <begin position="295"/>
        <end position="319"/>
    </location>
</feature>
<proteinExistence type="predicted"/>
<dbReference type="AlphaFoldDB" id="A0A3E1NIU0"/>
<evidence type="ECO:0000259" key="2">
    <source>
        <dbReference type="Pfam" id="PF01757"/>
    </source>
</evidence>
<gene>
    <name evidence="3" type="ORF">DXN05_14255</name>
</gene>
<accession>A0A3E1NIU0</accession>
<dbReference type="Proteomes" id="UP000261284">
    <property type="component" value="Unassembled WGS sequence"/>
</dbReference>
<feature type="transmembrane region" description="Helical" evidence="1">
    <location>
        <begin position="12"/>
        <end position="31"/>
    </location>
</feature>
<sequence length="383" mass="45199">MLAEESKSRIGVLDGFRCIAVIMVMLVHYTFSYTIPQHEMNLYPYGDRYSGVLLFRMGYTGVQFFFIISGFVIFMTLERCRSIGEFLVKRFIRLFPALLFCSIVTFLFVQWIDPARQVPEFHNTWADFFPSLTFSDLWFWNRVFGHKVEYIDIVYWTLTFEIKFYILASLVFFFKKENFFRNWMGWTLVVLLIHYAFKLVAAVKPLPHMDLVKNTIDIYLFPEYIILFTLGIYFYMLFTGRKMHQGYTWLMAALVVVQMTMLKYQNERIFVAIYIALFIVFLYRPQWLRFLSTPFFAFIGLVSYPLYLLHARIGVMLLHKLGQVSQPGDYAGWYIVLVMGISVVLAYLVHRFVEKPSADYLRRLLLPKKSKPAPPAVPQPQGI</sequence>
<dbReference type="PANTHER" id="PTHR23028:SF53">
    <property type="entry name" value="ACYL_TRANSF_3 DOMAIN-CONTAINING PROTEIN"/>
    <property type="match status" value="1"/>
</dbReference>
<keyword evidence="1" id="KW-0812">Transmembrane</keyword>
<feature type="domain" description="Acyltransferase 3" evidence="2">
    <location>
        <begin position="13"/>
        <end position="349"/>
    </location>
</feature>
<keyword evidence="3" id="KW-0012">Acyltransferase</keyword>
<keyword evidence="1" id="KW-0472">Membrane</keyword>
<name>A0A3E1NIU0_9BACT</name>
<feature type="transmembrane region" description="Helical" evidence="1">
    <location>
        <begin position="268"/>
        <end position="283"/>
    </location>
</feature>
<keyword evidence="4" id="KW-1185">Reference proteome</keyword>
<comment type="caution">
    <text evidence="3">The sequence shown here is derived from an EMBL/GenBank/DDBJ whole genome shotgun (WGS) entry which is preliminary data.</text>
</comment>
<evidence type="ECO:0000313" key="3">
    <source>
        <dbReference type="EMBL" id="RFM27853.1"/>
    </source>
</evidence>
<dbReference type="GO" id="GO:0016747">
    <property type="term" value="F:acyltransferase activity, transferring groups other than amino-acyl groups"/>
    <property type="evidence" value="ECO:0007669"/>
    <property type="project" value="InterPro"/>
</dbReference>
<feature type="transmembrane region" description="Helical" evidence="1">
    <location>
        <begin position="186"/>
        <end position="206"/>
    </location>
</feature>
<dbReference type="RefSeq" id="WP_116847929.1">
    <property type="nucleotide sequence ID" value="NZ_QTJU01000004.1"/>
</dbReference>
<dbReference type="Pfam" id="PF01757">
    <property type="entry name" value="Acyl_transf_3"/>
    <property type="match status" value="1"/>
</dbReference>
<reference evidence="3 4" key="1">
    <citation type="submission" date="2018-08" db="EMBL/GenBank/DDBJ databases">
        <title>Chitinophagaceae sp. K23C18032701, a novel bacterium isolated from forest soil.</title>
        <authorList>
            <person name="Wang C."/>
        </authorList>
    </citation>
    <scope>NUCLEOTIDE SEQUENCE [LARGE SCALE GENOMIC DNA]</scope>
    <source>
        <strain evidence="3 4">K23C18032701</strain>
    </source>
</reference>